<dbReference type="InterPro" id="IPR036409">
    <property type="entry name" value="Aldolase_II/adducin_N_sf"/>
</dbReference>
<keyword evidence="1" id="KW-0479">Metal-binding</keyword>
<dbReference type="EMBL" id="DSMG01000100">
    <property type="protein sequence ID" value="HDX31799.1"/>
    <property type="molecule type" value="Genomic_DNA"/>
</dbReference>
<dbReference type="Pfam" id="PF00596">
    <property type="entry name" value="Aldolase_II"/>
    <property type="match status" value="1"/>
</dbReference>
<organism evidence="4">
    <name type="scientific">Caldilinea aerophila</name>
    <dbReference type="NCBI Taxonomy" id="133453"/>
    <lineage>
        <taxon>Bacteria</taxon>
        <taxon>Bacillati</taxon>
        <taxon>Chloroflexota</taxon>
        <taxon>Caldilineae</taxon>
        <taxon>Caldilineales</taxon>
        <taxon>Caldilineaceae</taxon>
        <taxon>Caldilinea</taxon>
    </lineage>
</organism>
<name>A0A7C1FFZ1_9CHLR</name>
<dbReference type="GO" id="GO:0019323">
    <property type="term" value="P:pentose catabolic process"/>
    <property type="evidence" value="ECO:0007669"/>
    <property type="project" value="TreeGrafter"/>
</dbReference>
<keyword evidence="2" id="KW-0456">Lyase</keyword>
<reference evidence="4" key="1">
    <citation type="journal article" date="2020" name="mSystems">
        <title>Genome- and Community-Level Interaction Insights into Carbon Utilization and Element Cycling Functions of Hydrothermarchaeota in Hydrothermal Sediment.</title>
        <authorList>
            <person name="Zhou Z."/>
            <person name="Liu Y."/>
            <person name="Xu W."/>
            <person name="Pan J."/>
            <person name="Luo Z.H."/>
            <person name="Li M."/>
        </authorList>
    </citation>
    <scope>NUCLEOTIDE SEQUENCE [LARGE SCALE GENOMIC DNA]</scope>
    <source>
        <strain evidence="4">SpSt-289</strain>
    </source>
</reference>
<dbReference type="GO" id="GO:0046872">
    <property type="term" value="F:metal ion binding"/>
    <property type="evidence" value="ECO:0007669"/>
    <property type="project" value="UniProtKB-KW"/>
</dbReference>
<comment type="caution">
    <text evidence="4">The sequence shown here is derived from an EMBL/GenBank/DDBJ whole genome shotgun (WGS) entry which is preliminary data.</text>
</comment>
<dbReference type="SMART" id="SM01007">
    <property type="entry name" value="Aldolase_II"/>
    <property type="match status" value="1"/>
</dbReference>
<dbReference type="SUPFAM" id="SSF53639">
    <property type="entry name" value="AraD/HMP-PK domain-like"/>
    <property type="match status" value="1"/>
</dbReference>
<evidence type="ECO:0000256" key="2">
    <source>
        <dbReference type="ARBA" id="ARBA00023239"/>
    </source>
</evidence>
<dbReference type="InterPro" id="IPR050197">
    <property type="entry name" value="Aldolase_class_II_sugar_metab"/>
</dbReference>
<dbReference type="GO" id="GO:0016832">
    <property type="term" value="F:aldehyde-lyase activity"/>
    <property type="evidence" value="ECO:0007669"/>
    <property type="project" value="TreeGrafter"/>
</dbReference>
<proteinExistence type="predicted"/>
<evidence type="ECO:0000259" key="3">
    <source>
        <dbReference type="SMART" id="SM01007"/>
    </source>
</evidence>
<dbReference type="AlphaFoldDB" id="A0A7C1FFZ1"/>
<dbReference type="InterPro" id="IPR001303">
    <property type="entry name" value="Aldolase_II/adducin_N"/>
</dbReference>
<dbReference type="PANTHER" id="PTHR22789">
    <property type="entry name" value="FUCULOSE PHOSPHATE ALDOLASE"/>
    <property type="match status" value="1"/>
</dbReference>
<accession>A0A7C1FFZ1</accession>
<sequence>MNATKMTPVENLSIPEKIVRVARLMFERRLTDIAGGNISVREDDMLYITPRYAGSKQHWQLAPADILCAPIGNDELLQHPRSSRESKMHLAVYRHYPDVGAVIHAHPFHVLPFCVAGRPIEPVLEGTQKFGVTPVAPFAPAHSEALGQHVVEMLRGREAVIRKQAAAVLLSKHGIVVAGLDLLAAVDALERIDWNAWCILSQSLLPAATFAYTTTSS</sequence>
<dbReference type="GO" id="GO:0005829">
    <property type="term" value="C:cytosol"/>
    <property type="evidence" value="ECO:0007669"/>
    <property type="project" value="TreeGrafter"/>
</dbReference>
<protein>
    <recommendedName>
        <fullName evidence="3">Class II aldolase/adducin N-terminal domain-containing protein</fullName>
    </recommendedName>
</protein>
<feature type="domain" description="Class II aldolase/adducin N-terminal" evidence="3">
    <location>
        <begin position="16"/>
        <end position="200"/>
    </location>
</feature>
<gene>
    <name evidence="4" type="ORF">ENQ20_09960</name>
</gene>
<evidence type="ECO:0000313" key="4">
    <source>
        <dbReference type="EMBL" id="HDX31799.1"/>
    </source>
</evidence>
<dbReference type="Gene3D" id="3.40.225.10">
    <property type="entry name" value="Class II aldolase/adducin N-terminal domain"/>
    <property type="match status" value="1"/>
</dbReference>
<dbReference type="PANTHER" id="PTHR22789:SF0">
    <property type="entry name" value="3-OXO-TETRONATE 4-PHOSPHATE DECARBOXYLASE-RELATED"/>
    <property type="match status" value="1"/>
</dbReference>
<evidence type="ECO:0000256" key="1">
    <source>
        <dbReference type="ARBA" id="ARBA00022723"/>
    </source>
</evidence>